<proteinExistence type="inferred from homology"/>
<evidence type="ECO:0000256" key="1">
    <source>
        <dbReference type="ARBA" id="ARBA00004193"/>
    </source>
</evidence>
<dbReference type="Gene3D" id="3.40.50.1980">
    <property type="entry name" value="Nitrogenase molybdenum iron protein domain"/>
    <property type="match status" value="2"/>
</dbReference>
<evidence type="ECO:0000256" key="2">
    <source>
        <dbReference type="ARBA" id="ARBA00008814"/>
    </source>
</evidence>
<accession>A0ABW5PW16</accession>
<evidence type="ECO:0000256" key="4">
    <source>
        <dbReference type="ARBA" id="ARBA00022729"/>
    </source>
</evidence>
<reference evidence="7" key="1">
    <citation type="journal article" date="2019" name="Int. J. Syst. Evol. Microbiol.">
        <title>The Global Catalogue of Microorganisms (GCM) 10K type strain sequencing project: providing services to taxonomists for standard genome sequencing and annotation.</title>
        <authorList>
            <consortium name="The Broad Institute Genomics Platform"/>
            <consortium name="The Broad Institute Genome Sequencing Center for Infectious Disease"/>
            <person name="Wu L."/>
            <person name="Ma J."/>
        </authorList>
    </citation>
    <scope>NUCLEOTIDE SEQUENCE [LARGE SCALE GENOMIC DNA]</scope>
    <source>
        <strain evidence="7">TISTR 1858</strain>
    </source>
</reference>
<evidence type="ECO:0000313" key="6">
    <source>
        <dbReference type="EMBL" id="MFD2627531.1"/>
    </source>
</evidence>
<feature type="domain" description="Fe/B12 periplasmic-binding" evidence="5">
    <location>
        <begin position="58"/>
        <end position="326"/>
    </location>
</feature>
<dbReference type="EMBL" id="JBHUMX010000003">
    <property type="protein sequence ID" value="MFD2627531.1"/>
    <property type="molecule type" value="Genomic_DNA"/>
</dbReference>
<dbReference type="PROSITE" id="PS51257">
    <property type="entry name" value="PROKAR_LIPOPROTEIN"/>
    <property type="match status" value="1"/>
</dbReference>
<dbReference type="InterPro" id="IPR002491">
    <property type="entry name" value="ABC_transptr_periplasmic_BD"/>
</dbReference>
<keyword evidence="3" id="KW-0813">Transport</keyword>
<dbReference type="CDD" id="cd01146">
    <property type="entry name" value="FhuD"/>
    <property type="match status" value="1"/>
</dbReference>
<dbReference type="SUPFAM" id="SSF53807">
    <property type="entry name" value="Helical backbone' metal receptor"/>
    <property type="match status" value="1"/>
</dbReference>
<evidence type="ECO:0000313" key="7">
    <source>
        <dbReference type="Proteomes" id="UP001597451"/>
    </source>
</evidence>
<keyword evidence="7" id="KW-1185">Reference proteome</keyword>
<organism evidence="6 7">
    <name type="scientific">Oceanobacillus kapialis</name>
    <dbReference type="NCBI Taxonomy" id="481353"/>
    <lineage>
        <taxon>Bacteria</taxon>
        <taxon>Bacillati</taxon>
        <taxon>Bacillota</taxon>
        <taxon>Bacilli</taxon>
        <taxon>Bacillales</taxon>
        <taxon>Bacillaceae</taxon>
        <taxon>Oceanobacillus</taxon>
    </lineage>
</organism>
<dbReference type="PANTHER" id="PTHR30532:SF29">
    <property type="entry name" value="FE(3+) DICITRATE-BINDING PERIPLASMIC PROTEIN"/>
    <property type="match status" value="1"/>
</dbReference>
<sequence length="326" mass="36079">MKKLLFILFVGVLVLAGCMQEDNAESGSSDSGSDDAASESIVIEDGFGEQEFDQVPEKVVALEWSIVEELLAVGVQPVGVADIEGFNKWVNIDAELDDSVTEVGLRTEPNIEEIAKLEPDVIVAMTYQEEMKEELEKIAPVVMYDNSTEEAMSDLYAYTLHTFKQTAKLVGKEQEAEEHITSLEERMATAKENVEAANLPTNEFVFTQAYSVNEAPTFRLFTENSTVSHVLEGIGLTNKIQDQDPQPSGFIEANVEGVSNYEEALFIHTVQEDDPLFDNLEGNSAWNGLHFVEEDLMYDVGAGVWTFGSVLSMETLIEQLEEALVN</sequence>
<comment type="caution">
    <text evidence="6">The sequence shown here is derived from an EMBL/GenBank/DDBJ whole genome shotgun (WGS) entry which is preliminary data.</text>
</comment>
<keyword evidence="4" id="KW-0732">Signal</keyword>
<evidence type="ECO:0000259" key="5">
    <source>
        <dbReference type="PROSITE" id="PS50983"/>
    </source>
</evidence>
<dbReference type="RefSeq" id="WP_379560176.1">
    <property type="nucleotide sequence ID" value="NZ_JBHUMX010000003.1"/>
</dbReference>
<protein>
    <submittedName>
        <fullName evidence="6">ABC transporter substrate-binding protein</fullName>
    </submittedName>
</protein>
<dbReference type="Proteomes" id="UP001597451">
    <property type="component" value="Unassembled WGS sequence"/>
</dbReference>
<gene>
    <name evidence="6" type="ORF">ACFSUN_01845</name>
</gene>
<dbReference type="Pfam" id="PF01497">
    <property type="entry name" value="Peripla_BP_2"/>
    <property type="match status" value="1"/>
</dbReference>
<dbReference type="PROSITE" id="PS50983">
    <property type="entry name" value="FE_B12_PBP"/>
    <property type="match status" value="1"/>
</dbReference>
<comment type="subcellular location">
    <subcellularLocation>
        <location evidence="1">Cell membrane</location>
        <topology evidence="1">Lipid-anchor</topology>
    </subcellularLocation>
</comment>
<dbReference type="PANTHER" id="PTHR30532">
    <property type="entry name" value="IRON III DICITRATE-BINDING PERIPLASMIC PROTEIN"/>
    <property type="match status" value="1"/>
</dbReference>
<name>A0ABW5PW16_9BACI</name>
<dbReference type="InterPro" id="IPR051313">
    <property type="entry name" value="Bact_iron-sidero_bind"/>
</dbReference>
<comment type="similarity">
    <text evidence="2">Belongs to the bacterial solute-binding protein 8 family.</text>
</comment>
<evidence type="ECO:0000256" key="3">
    <source>
        <dbReference type="ARBA" id="ARBA00022448"/>
    </source>
</evidence>